<reference evidence="2 3" key="1">
    <citation type="journal article" date="2009" name="Stand. Genomic Sci.">
        <title>Complete genome sequence of Halorhabdus utahensis type strain (AX-2).</title>
        <authorList>
            <person name="Anderson I."/>
            <person name="Tindall B.J."/>
            <person name="Pomrenke H."/>
            <person name="Goker M."/>
            <person name="Lapidus A."/>
            <person name="Nolan M."/>
            <person name="Copeland A."/>
            <person name="Glavina Del Rio T."/>
            <person name="Chen F."/>
            <person name="Tice H."/>
            <person name="Cheng J.F."/>
            <person name="Lucas S."/>
            <person name="Chertkov O."/>
            <person name="Bruce D."/>
            <person name="Brettin T."/>
            <person name="Detter J.C."/>
            <person name="Han C."/>
            <person name="Goodwin L."/>
            <person name="Land M."/>
            <person name="Hauser L."/>
            <person name="Chang Y.J."/>
            <person name="Jeffries C.D."/>
            <person name="Pitluck S."/>
            <person name="Pati A."/>
            <person name="Mavromatis K."/>
            <person name="Ivanova N."/>
            <person name="Ovchinnikova G."/>
            <person name="Chen A."/>
            <person name="Palaniappan K."/>
            <person name="Chain P."/>
            <person name="Rohde M."/>
            <person name="Bristow J."/>
            <person name="Eisen J.A."/>
            <person name="Markowitz V."/>
            <person name="Hugenholtz P."/>
            <person name="Kyrpides N.C."/>
            <person name="Klenk H.P."/>
        </authorList>
    </citation>
    <scope>NUCLEOTIDE SEQUENCE [LARGE SCALE GENOMIC DNA]</scope>
    <source>
        <strain evidence="3">DSM 12940 / JCM 11049 / AX-2</strain>
    </source>
</reference>
<feature type="compositionally biased region" description="Polar residues" evidence="1">
    <location>
        <begin position="843"/>
        <end position="857"/>
    </location>
</feature>
<gene>
    <name evidence="2" type="ordered locus">Huta_2625</name>
</gene>
<feature type="region of interest" description="Disordered" evidence="1">
    <location>
        <begin position="843"/>
        <end position="911"/>
    </location>
</feature>
<dbReference type="KEGG" id="hut:Huta_2625"/>
<feature type="compositionally biased region" description="Low complexity" evidence="1">
    <location>
        <begin position="1532"/>
        <end position="1542"/>
    </location>
</feature>
<dbReference type="GeneID" id="8384930"/>
<dbReference type="STRING" id="519442.Huta_2625"/>
<feature type="region of interest" description="Disordered" evidence="1">
    <location>
        <begin position="2192"/>
        <end position="2234"/>
    </location>
</feature>
<feature type="region of interest" description="Disordered" evidence="1">
    <location>
        <begin position="1248"/>
        <end position="1275"/>
    </location>
</feature>
<organism evidence="2 3">
    <name type="scientific">Halorhabdus utahensis (strain DSM 12940 / JCM 11049 / AX-2)</name>
    <dbReference type="NCBI Taxonomy" id="519442"/>
    <lineage>
        <taxon>Archaea</taxon>
        <taxon>Methanobacteriati</taxon>
        <taxon>Methanobacteriota</taxon>
        <taxon>Stenosarchaea group</taxon>
        <taxon>Halobacteria</taxon>
        <taxon>Halobacteriales</taxon>
        <taxon>Haloarculaceae</taxon>
        <taxon>Halorhabdus</taxon>
    </lineage>
</organism>
<dbReference type="Gene3D" id="2.60.120.560">
    <property type="entry name" value="Exo-inulinase, domain 1"/>
    <property type="match status" value="3"/>
</dbReference>
<dbReference type="OrthoDB" id="346141at2157"/>
<evidence type="ECO:0000313" key="3">
    <source>
        <dbReference type="Proteomes" id="UP000002071"/>
    </source>
</evidence>
<dbReference type="HOGENOM" id="CLU_229797_0_0_2"/>
<evidence type="ECO:0000313" key="2">
    <source>
        <dbReference type="EMBL" id="ACV12787.1"/>
    </source>
</evidence>
<dbReference type="eggNOG" id="arCOG11020">
    <property type="taxonomic scope" value="Archaea"/>
</dbReference>
<sequence>MSPDTVYRPLGEYFEQSWPDAFPELPTDGALDEIYIEPPGLTSDDATALSSSLMFEQELALSVQGFDAVELLLAPGGLGTAVDFEIQVEPAFAFRIVDVPVALRLDDDLLQPVKPVSGSGGNAFEPDPNADAVEVTIATATVEIDGSGNVELDFDSSISLPPCMVGDSGLVIEATNLELYLGSGSPAGKPDGWRGVTLQSASLYLPDPLSQSVGTISISDAALGNGGFSGTVSTTWSPGKQVDLFGMDATLQSVSLTFVQNALTESTIKGTMTIPFFDDPVDIEIGIDLDGGLGVTLAGSQGALQTIEKEYFTLELHRIGFEIGDDTSAVLLGGVIDPKTDQMDADLSMPGVDIEELRVDSEGNVDIEGGWIELGDQYQAKVAGFGLEVTKFGFGKTDDGGKWVGFSGGIDLIKGISAGASVKGLRFEWGGDRDSMEVSLDGVGLEFEIPGTLKFKGEVSWEGQTFRGDIDLELIALDMTIDAELVFGTVTKNGSEFEYMGVYLDAQLPAGIPLWATGLSLYGFQGLFASQMEPDKTEGEKWYSVEEGESWYHNADPAGVVPLGEQWEPTEGSMGFGAGTTISTAPDSGLSVATDVLLAVVFPGPVIMVQGRADMMKPGAEVPDDAPFQALAVIDGRAGSLTLGIDAKYKEGDQGQLLDIAASVEAFFSFSDPGAWYLNIGKKEPRDARVRASALSVFTAESYFMLNPSRVATGIWYGYDKSWSFGPLSLTLEAWLDANAVLNFEPAHFTGSLHLHGKAALKAFGVGIGLTVDAKIAAEVFDPFHLKGEFSASLSTPWSLPDPSATVTLEWGPTKDPPSLPEVVDEAGVGHEKLASTWSATQAVGPKTVSSAEPTSKPSDGPAADAPVVPQDPRPEVTFARPVHDESSVTEDPSPPNPAREVIGDPAKNEGPVDARYALTQLRLLEYDGNSWSAVEDVGGDWAPMPAQPKHGQGKQGADPDLVQTKLHLFARTPFAYSRHTGGAWEDSLSQSFPQYPCATDKQCWDFDDRSLETDFDREREYVRESDRTSITYRSHDQPWPQLTVTESGKVQSLQTLSVSIEPARGGGDALVLAEGDRHPDTEAEYPYEFYVSVPGSPRSVSLTFQGPKYEVEGEVVTLDDQSPLKESWSVSAGNDDPVVITAPGDGSVGFLTVRFRFPGEPNMEGRRKLSLLEICGSAVDLANPPTGTDSRVEQARDRLEALSERGQVLEPDTDYRLEVVTATDADGRGDFEYDETTYRAHYFDFHTAGPPGLETPEKPGEPPESGTEGKQSSGLATLARYVDQTTPATIPAEGERPPLPRPVYRTDPIGADFDVDYVDQQYRMAKRDLTLHLYDDNDRPVRDARGRLVLVDDEWGSTPELLLDRATARWLATVGESPCLDDDGIRIEATKRLERAAEERVLEPDAVHEARVKPLLFRERFDQGTDAWSATGGSWGLDVHDGFDGDSGTLQGDTLGVSGGVVGNLRAGLDTVTIETQSGTEGFGIDALDAGDDEITLDRTPSVAGPVEWSVPARSVAVQTGSTGGERFRLTDPPTFGGDPPTEWTDYRVAATVRVRSGGSGAVGITVRDTGSDRYRFELDTGGTRRLVRVENGSVAETWEASGGCDPGRDYRVAVEVIGDELQVLVDDERQAFDEASVVTVTDADGADSGTVGLYADTPDAQFDDIRIDDFRAGAPVAYRFAFTTSLFADARHHLQSFDDVVWPGSYPASELSGVTSVALGDDTSSGEFRDFRSVATALSAGEVDRMEVTRLDDDGTSKGLFVNSPEPIDWETTAIELERGPRFDHQSEPPEQLKLTDADPGAADVRALLRSDGDLRDYVIESRRPGAGFDPWLVEDGPSLDADLDEVGTGTWAFDGSVTGQTGGTLSLLGDAGDSTVAEVTVSTGDATTGLRFRRTAADSHYRFVGDSDGLQLLRTDGSETVLWEGGPSLTADTARTLTVELVDGRIRGRVDGVPCFDVADPGQGGLGRTGPTVADGTATVETFRTGEDAVVTTLDRREFETSGLGDWDIVDEPPYTTQESDWHVSNGRLRQTSNIYGFVGGDYNAPGTYAVTGEEWDDYRVTARLSAGDNDAIGLMFRYRDDGNCYRFSMDNQRSYRRLIARIDGEVRLLWSDEGTGYESGREYLLTVECVGDRLRGYLDGEELFDVRDRSHASGQVGCYTRANEDASFHDLQVTAPADTWREYHRFGEQPPMPAGTRVSIADSPPSWVGEARTDHHQPSSGRPLPTGQTVLRVRDPDGESTHVRAFRDATYTATSVDVLRSEDGTGLVLYDSNGLDPGAYRLTLSPDGSDSPLDGPVSLDLPWVPRS</sequence>
<feature type="region of interest" description="Disordered" evidence="1">
    <location>
        <begin position="2289"/>
        <end position="2311"/>
    </location>
</feature>
<dbReference type="RefSeq" id="WP_015790349.1">
    <property type="nucleotide sequence ID" value="NC_013158.1"/>
</dbReference>
<feature type="region of interest" description="Disordered" evidence="1">
    <location>
        <begin position="1521"/>
        <end position="1542"/>
    </location>
</feature>
<protein>
    <submittedName>
        <fullName evidence="2">Uncharacterized protein</fullName>
    </submittedName>
</protein>
<feature type="compositionally biased region" description="Low complexity" evidence="1">
    <location>
        <begin position="858"/>
        <end position="871"/>
    </location>
</feature>
<name>C7NPN2_HALUD</name>
<keyword evidence="3" id="KW-1185">Reference proteome</keyword>
<proteinExistence type="predicted"/>
<dbReference type="Proteomes" id="UP000002071">
    <property type="component" value="Chromosome"/>
</dbReference>
<evidence type="ECO:0000256" key="1">
    <source>
        <dbReference type="SAM" id="MobiDB-lite"/>
    </source>
</evidence>
<dbReference type="EMBL" id="CP001687">
    <property type="protein sequence ID" value="ACV12787.1"/>
    <property type="molecule type" value="Genomic_DNA"/>
</dbReference>
<accession>C7NPN2</accession>